<dbReference type="RefSeq" id="WP_181353660.1">
    <property type="nucleotide sequence ID" value="NZ_JABJWZ010000030.1"/>
</dbReference>
<evidence type="ECO:0000256" key="11">
    <source>
        <dbReference type="ARBA" id="ARBA00031350"/>
    </source>
</evidence>
<comment type="similarity">
    <text evidence="2">Belongs to the methyltransferase superfamily. L-isoaspartyl/D-aspartyl protein methyltransferase family.</text>
</comment>
<proteinExistence type="inferred from homology"/>
<keyword evidence="5" id="KW-0963">Cytoplasm</keyword>
<evidence type="ECO:0000313" key="12">
    <source>
        <dbReference type="EMBL" id="MBB1252861.1"/>
    </source>
</evidence>
<name>A0A7W3WIA4_9ACTN</name>
<keyword evidence="8" id="KW-0949">S-adenosyl-L-methionine</keyword>
<gene>
    <name evidence="12" type="ORF">H3146_05700</name>
</gene>
<dbReference type="PANTHER" id="PTHR11579">
    <property type="entry name" value="PROTEIN-L-ISOASPARTATE O-METHYLTRANSFERASE"/>
    <property type="match status" value="1"/>
</dbReference>
<dbReference type="EC" id="2.1.1.77" evidence="3"/>
<reference evidence="13" key="1">
    <citation type="submission" date="2020-05" db="EMBL/GenBank/DDBJ databases">
        <title>Classification of alakaliphilic streptomycetes isolated from an alkaline soil next to Lonar Crater, India and a proposal for the recognition of Streptomyces alkaliterrae sp. nov.</title>
        <authorList>
            <person name="Golinska P."/>
        </authorList>
    </citation>
    <scope>NUCLEOTIDE SEQUENCE [LARGE SCALE GENOMIC DNA]</scope>
    <source>
        <strain evidence="13">OF3</strain>
    </source>
</reference>
<dbReference type="CDD" id="cd02440">
    <property type="entry name" value="AdoMet_MTases"/>
    <property type="match status" value="1"/>
</dbReference>
<evidence type="ECO:0000256" key="6">
    <source>
        <dbReference type="ARBA" id="ARBA00022603"/>
    </source>
</evidence>
<evidence type="ECO:0000256" key="10">
    <source>
        <dbReference type="ARBA" id="ARBA00031323"/>
    </source>
</evidence>
<dbReference type="AlphaFoldDB" id="A0A7W3WIA4"/>
<comment type="subcellular location">
    <subcellularLocation>
        <location evidence="1">Cytoplasm</location>
    </subcellularLocation>
</comment>
<dbReference type="GO" id="GO:0004719">
    <property type="term" value="F:protein-L-isoaspartate (D-aspartate) O-methyltransferase activity"/>
    <property type="evidence" value="ECO:0007669"/>
    <property type="project" value="UniProtKB-EC"/>
</dbReference>
<evidence type="ECO:0000256" key="4">
    <source>
        <dbReference type="ARBA" id="ARBA00013346"/>
    </source>
</evidence>
<evidence type="ECO:0000256" key="7">
    <source>
        <dbReference type="ARBA" id="ARBA00022679"/>
    </source>
</evidence>
<evidence type="ECO:0000256" key="9">
    <source>
        <dbReference type="ARBA" id="ARBA00030757"/>
    </source>
</evidence>
<sequence>MTSPERLLQTLTAKGTLPEAWRDAVLSVPRELFLPETIEVGEEIVSRRTSPERWRQLAYGDVALVTQVNDGASTGVGGYRLPTSSSSMPTVMLEMLELLDVHVGQRALELGAGTGLNACWLAHRLGSEQVTSVDIDGALVEQAVRNAAAAGYKPTFVCGDGAQGWPAGAPYDRVIATYTVPEVPYAWVEQTPGGRIVTPWGGSFCYYAYAVLDVVDGVGRGRFTGSPAFMRTRTGRPHRGFLSDFLHHLDEGTESVTTLNPYDLAGDFDALFYVGLALPDAWYHLVEADDGSGEATLWLLADDRSSWAAAEYAPDRREYIVDQYGPRRLWDEAEAAYRAWEAWGRPDRDRAGLTVDPSGQRVWLDDEHHKLTADRTPR</sequence>
<evidence type="ECO:0000256" key="1">
    <source>
        <dbReference type="ARBA" id="ARBA00004496"/>
    </source>
</evidence>
<evidence type="ECO:0000256" key="2">
    <source>
        <dbReference type="ARBA" id="ARBA00005369"/>
    </source>
</evidence>
<dbReference type="InterPro" id="IPR000682">
    <property type="entry name" value="PCMT"/>
</dbReference>
<accession>A0A7W3WIA4</accession>
<evidence type="ECO:0000256" key="8">
    <source>
        <dbReference type="ARBA" id="ARBA00022691"/>
    </source>
</evidence>
<dbReference type="Gene3D" id="3.40.50.150">
    <property type="entry name" value="Vaccinia Virus protein VP39"/>
    <property type="match status" value="1"/>
</dbReference>
<comment type="caution">
    <text evidence="12">The sequence shown here is derived from an EMBL/GenBank/DDBJ whole genome shotgun (WGS) entry which is preliminary data.</text>
</comment>
<dbReference type="GO" id="GO:0005737">
    <property type="term" value="C:cytoplasm"/>
    <property type="evidence" value="ECO:0007669"/>
    <property type="project" value="UniProtKB-SubCell"/>
</dbReference>
<organism evidence="12 13">
    <name type="scientific">Streptomyces alkaliterrae</name>
    <dbReference type="NCBI Taxonomy" id="2213162"/>
    <lineage>
        <taxon>Bacteria</taxon>
        <taxon>Bacillati</taxon>
        <taxon>Actinomycetota</taxon>
        <taxon>Actinomycetes</taxon>
        <taxon>Kitasatosporales</taxon>
        <taxon>Streptomycetaceae</taxon>
        <taxon>Streptomyces</taxon>
    </lineage>
</organism>
<keyword evidence="7 12" id="KW-0808">Transferase</keyword>
<dbReference type="Proteomes" id="UP000525686">
    <property type="component" value="Unassembled WGS sequence"/>
</dbReference>
<dbReference type="InterPro" id="IPR029063">
    <property type="entry name" value="SAM-dependent_MTases_sf"/>
</dbReference>
<dbReference type="PANTHER" id="PTHR11579:SF0">
    <property type="entry name" value="PROTEIN-L-ISOASPARTATE(D-ASPARTATE) O-METHYLTRANSFERASE"/>
    <property type="match status" value="1"/>
</dbReference>
<dbReference type="GO" id="GO:0032259">
    <property type="term" value="P:methylation"/>
    <property type="evidence" value="ECO:0007669"/>
    <property type="project" value="UniProtKB-KW"/>
</dbReference>
<dbReference type="SUPFAM" id="SSF53335">
    <property type="entry name" value="S-adenosyl-L-methionine-dependent methyltransferases"/>
    <property type="match status" value="1"/>
</dbReference>
<keyword evidence="6 12" id="KW-0489">Methyltransferase</keyword>
<dbReference type="EMBL" id="JABJWZ010000030">
    <property type="protein sequence ID" value="MBB1252861.1"/>
    <property type="molecule type" value="Genomic_DNA"/>
</dbReference>
<protein>
    <recommendedName>
        <fullName evidence="4">Protein-L-isoaspartate O-methyltransferase</fullName>
        <ecNumber evidence="3">2.1.1.77</ecNumber>
    </recommendedName>
    <alternativeName>
        <fullName evidence="11">L-isoaspartyl protein carboxyl methyltransferase</fullName>
    </alternativeName>
    <alternativeName>
        <fullName evidence="9">Protein L-isoaspartyl methyltransferase</fullName>
    </alternativeName>
    <alternativeName>
        <fullName evidence="10">Protein-beta-aspartate methyltransferase</fullName>
    </alternativeName>
</protein>
<evidence type="ECO:0000313" key="13">
    <source>
        <dbReference type="Proteomes" id="UP000525686"/>
    </source>
</evidence>
<evidence type="ECO:0000256" key="5">
    <source>
        <dbReference type="ARBA" id="ARBA00022490"/>
    </source>
</evidence>
<evidence type="ECO:0000256" key="3">
    <source>
        <dbReference type="ARBA" id="ARBA00011890"/>
    </source>
</evidence>
<dbReference type="Pfam" id="PF01135">
    <property type="entry name" value="PCMT"/>
    <property type="match status" value="1"/>
</dbReference>